<comment type="caution">
    <text evidence="1">The sequence shown here is derived from an EMBL/GenBank/DDBJ whole genome shotgun (WGS) entry which is preliminary data.</text>
</comment>
<keyword evidence="2" id="KW-1185">Reference proteome</keyword>
<accession>A0ACC3SN32</accession>
<name>A0ACC3SN32_9PEZI</name>
<evidence type="ECO:0000313" key="2">
    <source>
        <dbReference type="Proteomes" id="UP001320706"/>
    </source>
</evidence>
<sequence length="953" mass="103219">MSNDGAIEAPYTLASLPKPFDAAAGNTYASPVHGYRAEKRRKRPEIAVAVDGEGISIYNVQNPRLITSYALPPQTRFACAPCSIYRKIGGRKSAQRLTFAVVSNESHRKSELICFTEETQKDPSAALSAGNQTKATYQLRQSKSKVLEISAVVVDSEAPDAHSALDVSLVYEDGHVETIAGDLSLERWQVASKQLVSSDSTLPSGAFGHVEFATVMDVAAARKGLLKGREDALATLESDTAAAAVSLLVLATSSETGSARSLHVYALKPRSKDIISSSRQSLQHLLSYELPRAGAADENSTPAEYSLHASTGKLYQLLAGTITTYDLSGTLPRVLSQLHSRQSGYQSFTRIAPTALLAIQSGSCGIFDTVYSSVQAMLAIPAGETALTGEKRKHVDTQTEGQSLQFVTFFSELGLAVALSGNSLVGIQISSETVTRKRGKAQPSLLINSIGKGVGSQLRKKAETDAAWATWTAKIDEFVENADLREFESFLAEELGVTMSKSSRKKKQKESADSSKPLANGVSDHEQEADADKDSVHKNLDTPPKWRFPSDLSSVLRRTERPKALYCLSKIFGWSITDEEADEEAQPSSSISINFFAPNVLQWLALTGYVSAPMVQKALRETSDDAFSTSRVEHGDIIKAINEFDPEMRFMHELMSWPIHLDIQEIAQGLKALIQSLDSPPAAAITKALTMGQSSEQPADNEMELDLRRDIEAAEDDLTYALRALDSGLAVRSLALRTVFTRLHAFPTSTVVRTLRTTLTQHELVFFIQILRIELADGGWTSRYVDAEVQRADAGTPSDRSIAIISSLLNAAIDAVGTSGWLVGLSSAADVAADEMLATLRAETSAALEGCYEASALGGFLNDFERYSRLLQESEQSVPGKARNAKVDPIRAPGFEVVPKAEDSILPLGYKIQGPASRMRMTSGGVLKPKSKSLLGKEISMRVGKYSLDRIRV</sequence>
<protein>
    <submittedName>
        <fullName evidence="1">Uncharacterized protein</fullName>
    </submittedName>
</protein>
<proteinExistence type="predicted"/>
<dbReference type="EMBL" id="JAMKPW020000002">
    <property type="protein sequence ID" value="KAK8219949.1"/>
    <property type="molecule type" value="Genomic_DNA"/>
</dbReference>
<gene>
    <name evidence="1" type="ORF">M8818_000364</name>
</gene>
<reference evidence="1" key="1">
    <citation type="submission" date="2024-02" db="EMBL/GenBank/DDBJ databases">
        <title>Metagenome Assembled Genome of Zalaria obscura JY119.</title>
        <authorList>
            <person name="Vighnesh L."/>
            <person name="Jagadeeshwari U."/>
            <person name="Venkata Ramana C."/>
            <person name="Sasikala C."/>
        </authorList>
    </citation>
    <scope>NUCLEOTIDE SEQUENCE</scope>
    <source>
        <strain evidence="1">JY119</strain>
    </source>
</reference>
<organism evidence="1 2">
    <name type="scientific">Zalaria obscura</name>
    <dbReference type="NCBI Taxonomy" id="2024903"/>
    <lineage>
        <taxon>Eukaryota</taxon>
        <taxon>Fungi</taxon>
        <taxon>Dikarya</taxon>
        <taxon>Ascomycota</taxon>
        <taxon>Pezizomycotina</taxon>
        <taxon>Dothideomycetes</taxon>
        <taxon>Dothideomycetidae</taxon>
        <taxon>Dothideales</taxon>
        <taxon>Zalariaceae</taxon>
        <taxon>Zalaria</taxon>
    </lineage>
</organism>
<evidence type="ECO:0000313" key="1">
    <source>
        <dbReference type="EMBL" id="KAK8219949.1"/>
    </source>
</evidence>
<dbReference type="Proteomes" id="UP001320706">
    <property type="component" value="Unassembled WGS sequence"/>
</dbReference>